<dbReference type="GO" id="GO:0042383">
    <property type="term" value="C:sarcolemma"/>
    <property type="evidence" value="ECO:0007669"/>
    <property type="project" value="TreeGrafter"/>
</dbReference>
<evidence type="ECO:0000313" key="3">
    <source>
        <dbReference type="Proteomes" id="UP000438429"/>
    </source>
</evidence>
<dbReference type="InterPro" id="IPR000699">
    <property type="entry name" value="RIH_dom"/>
</dbReference>
<dbReference type="AlphaFoldDB" id="A0A6A4RIJ2"/>
<dbReference type="GO" id="GO:0033017">
    <property type="term" value="C:sarcoplasmic reticulum membrane"/>
    <property type="evidence" value="ECO:0007669"/>
    <property type="project" value="TreeGrafter"/>
</dbReference>
<dbReference type="Proteomes" id="UP000438429">
    <property type="component" value="Unassembled WGS sequence"/>
</dbReference>
<protein>
    <recommendedName>
        <fullName evidence="1">RIH domain-containing protein</fullName>
    </recommendedName>
</protein>
<sequence>MVTNCCRFLCYFCRISRQNQRSMFDHLSYLLQNSGIGLGMRGSTPLDVAAASCIDNNELALALQEQDLEMV</sequence>
<dbReference type="GO" id="GO:0014808">
    <property type="term" value="P:release of sequestered calcium ion into cytosol by sarcoplasmic reticulum"/>
    <property type="evidence" value="ECO:0007669"/>
    <property type="project" value="TreeGrafter"/>
</dbReference>
<comment type="caution">
    <text evidence="2">The sequence shown here is derived from an EMBL/GenBank/DDBJ whole genome shotgun (WGS) entry which is preliminary data.</text>
</comment>
<proteinExistence type="predicted"/>
<dbReference type="PANTHER" id="PTHR46399:SF10">
    <property type="entry name" value="RYANODINE RECEPTOR 1"/>
    <property type="match status" value="1"/>
</dbReference>
<feature type="domain" description="RIH" evidence="1">
    <location>
        <begin position="1"/>
        <end position="66"/>
    </location>
</feature>
<name>A0A6A4RIJ2_SCOMX</name>
<dbReference type="GO" id="GO:0034704">
    <property type="term" value="C:calcium channel complex"/>
    <property type="evidence" value="ECO:0007669"/>
    <property type="project" value="TreeGrafter"/>
</dbReference>
<dbReference type="GO" id="GO:0005219">
    <property type="term" value="F:ryanodine-sensitive calcium-release channel activity"/>
    <property type="evidence" value="ECO:0007669"/>
    <property type="project" value="TreeGrafter"/>
</dbReference>
<accession>A0A6A4RIJ2</accession>
<reference evidence="2 3" key="1">
    <citation type="submission" date="2019-06" db="EMBL/GenBank/DDBJ databases">
        <title>Draft genomes of female and male turbot (Scophthalmus maximus).</title>
        <authorList>
            <person name="Xu H."/>
            <person name="Xu X.-W."/>
            <person name="Shao C."/>
            <person name="Chen S."/>
        </authorList>
    </citation>
    <scope>NUCLEOTIDE SEQUENCE [LARGE SCALE GENOMIC DNA]</scope>
    <source>
        <strain evidence="2">Ysfricsl-2016a</strain>
        <tissue evidence="2">Blood</tissue>
    </source>
</reference>
<dbReference type="GO" id="GO:0006941">
    <property type="term" value="P:striated muscle contraction"/>
    <property type="evidence" value="ECO:0007669"/>
    <property type="project" value="TreeGrafter"/>
</dbReference>
<dbReference type="GO" id="GO:0005790">
    <property type="term" value="C:smooth endoplasmic reticulum"/>
    <property type="evidence" value="ECO:0007669"/>
    <property type="project" value="TreeGrafter"/>
</dbReference>
<dbReference type="PANTHER" id="PTHR46399">
    <property type="entry name" value="B30.2/SPRY DOMAIN-CONTAINING PROTEIN"/>
    <property type="match status" value="1"/>
</dbReference>
<dbReference type="Pfam" id="PF01365">
    <property type="entry name" value="RYDR_ITPR"/>
    <property type="match status" value="1"/>
</dbReference>
<evidence type="ECO:0000313" key="2">
    <source>
        <dbReference type="EMBL" id="KAF0021693.1"/>
    </source>
</evidence>
<evidence type="ECO:0000259" key="1">
    <source>
        <dbReference type="Pfam" id="PF01365"/>
    </source>
</evidence>
<dbReference type="InterPro" id="IPR015925">
    <property type="entry name" value="Ryanodine_IP3_receptor"/>
</dbReference>
<gene>
    <name evidence="2" type="ORF">F2P81_026050</name>
</gene>
<dbReference type="GO" id="GO:0030018">
    <property type="term" value="C:Z disc"/>
    <property type="evidence" value="ECO:0007669"/>
    <property type="project" value="TreeGrafter"/>
</dbReference>
<dbReference type="EMBL" id="VEVO01003007">
    <property type="protein sequence ID" value="KAF0021693.1"/>
    <property type="molecule type" value="Genomic_DNA"/>
</dbReference>
<organism evidence="2 3">
    <name type="scientific">Scophthalmus maximus</name>
    <name type="common">Turbot</name>
    <name type="synonym">Psetta maxima</name>
    <dbReference type="NCBI Taxonomy" id="52904"/>
    <lineage>
        <taxon>Eukaryota</taxon>
        <taxon>Metazoa</taxon>
        <taxon>Chordata</taxon>
        <taxon>Craniata</taxon>
        <taxon>Vertebrata</taxon>
        <taxon>Euteleostomi</taxon>
        <taxon>Actinopterygii</taxon>
        <taxon>Neopterygii</taxon>
        <taxon>Teleostei</taxon>
        <taxon>Neoteleostei</taxon>
        <taxon>Acanthomorphata</taxon>
        <taxon>Carangaria</taxon>
        <taxon>Pleuronectiformes</taxon>
        <taxon>Pleuronectoidei</taxon>
        <taxon>Scophthalmidae</taxon>
        <taxon>Scophthalmus</taxon>
    </lineage>
</organism>